<dbReference type="AlphaFoldDB" id="A0A0L6V5E4"/>
<reference evidence="2 3" key="1">
    <citation type="submission" date="2015-08" db="EMBL/GenBank/DDBJ databases">
        <title>Next Generation Sequencing and Analysis of the Genome of Puccinia sorghi L Schw, the Causal Agent of Maize Common Rust.</title>
        <authorList>
            <person name="Rochi L."/>
            <person name="Burguener G."/>
            <person name="Darino M."/>
            <person name="Turjanski A."/>
            <person name="Kreff E."/>
            <person name="Dieguez M.J."/>
            <person name="Sacco F."/>
        </authorList>
    </citation>
    <scope>NUCLEOTIDE SEQUENCE [LARGE SCALE GENOMIC DNA]</scope>
    <source>
        <strain evidence="2 3">RO10H11247</strain>
    </source>
</reference>
<gene>
    <name evidence="2" type="ORF">VP01_2707g2</name>
</gene>
<evidence type="ECO:0000313" key="3">
    <source>
        <dbReference type="Proteomes" id="UP000037035"/>
    </source>
</evidence>
<dbReference type="VEuPathDB" id="FungiDB:VP01_2707g2"/>
<feature type="transmembrane region" description="Helical" evidence="1">
    <location>
        <begin position="561"/>
        <end position="584"/>
    </location>
</feature>
<keyword evidence="1" id="KW-0472">Membrane</keyword>
<keyword evidence="1" id="KW-1133">Transmembrane helix</keyword>
<dbReference type="EMBL" id="LAVV01007621">
    <property type="protein sequence ID" value="KNZ55335.1"/>
    <property type="molecule type" value="Genomic_DNA"/>
</dbReference>
<organism evidence="2 3">
    <name type="scientific">Puccinia sorghi</name>
    <dbReference type="NCBI Taxonomy" id="27349"/>
    <lineage>
        <taxon>Eukaryota</taxon>
        <taxon>Fungi</taxon>
        <taxon>Dikarya</taxon>
        <taxon>Basidiomycota</taxon>
        <taxon>Pucciniomycotina</taxon>
        <taxon>Pucciniomycetes</taxon>
        <taxon>Pucciniales</taxon>
        <taxon>Pucciniaceae</taxon>
        <taxon>Puccinia</taxon>
    </lineage>
</organism>
<sequence>MLHTLLIKLWPVLTLRNPCWRSCDTENHWFGDELKHEYRRSQTNLGSSGHTSTQTTGRMHALKAITVPLKLGKAQLQPEKGEIGLLLTGGCTKVWRLEIIPQLGNPWQDHNSLAVVILYQPGFSLSSPHNYSQRASYHFNIEISPSQFHLLPNSKNLNKTNSYLSESTLPQPSNVWSFWRNIPHQTLLICPELPTGFLSISFLSILLLLYLEGSILGIRQADTKLAAGDNFLAAGGKNEKISFHFFIFYLKNSKSNFKEEMDQLTNIKNNKITMKKFKYKGRLELSHKSDYKFFFNKNKYPSNFCRNKVFNYLLCLNYPKRAKLEPKTFAQITKPISKAPGTADSLLGSMQQEGHLKPDNMWQGKNPLGSLAPMITSFIHLPQISPLSSSTCYQPDINSIFLIYTNLREFPLIMKKKPSLKSPHFLYFYWDQNHPCFTGNIYLNINKNCLTCPSLKLTFFSVLIITKISLDTTHKLHFYSSNNSQRIPLLNFLDPGKTKSFDELFENYLGFSSRLKRKGEKHMTPRPINDHQMTITCHQVLIDMSWSERCLIGEGPLCHVVIWWFWLILFGRIYNIHVVLLQTWEAPQLLPWHLDSILGFWSEVHYNCYNPSNMNKSELHFTCKNESFISFDHPIDLFFFIEMMIIHISYGHHFMTCIFFFYILITLRMWIKVFLLSLHKFLNPTSKGSINPDNISKNLKKTNTTPPNNKSLVANHTCAAEKKNLVWVNWWWSLEGQKNIFCTPILLFSSLEDEPLLLPLSLKAVFKSKSQHALHNKTYFFTWLFLKALGYQLNGPSSPKNWAKLYMNNLRESTCMQVPWKQAWCFQLGHHRDISWSQMTGHLDIINSKSEYLSIHIP</sequence>
<comment type="caution">
    <text evidence="2">The sequence shown here is derived from an EMBL/GenBank/DDBJ whole genome shotgun (WGS) entry which is preliminary data.</text>
</comment>
<evidence type="ECO:0000256" key="1">
    <source>
        <dbReference type="SAM" id="Phobius"/>
    </source>
</evidence>
<dbReference type="Proteomes" id="UP000037035">
    <property type="component" value="Unassembled WGS sequence"/>
</dbReference>
<name>A0A0L6V5E4_9BASI</name>
<feature type="transmembrane region" description="Helical" evidence="1">
    <location>
        <begin position="637"/>
        <end position="665"/>
    </location>
</feature>
<evidence type="ECO:0000313" key="2">
    <source>
        <dbReference type="EMBL" id="KNZ55335.1"/>
    </source>
</evidence>
<keyword evidence="1" id="KW-0812">Transmembrane</keyword>
<accession>A0A0L6V5E4</accession>
<proteinExistence type="predicted"/>
<protein>
    <submittedName>
        <fullName evidence="2">Putative signal peptide protein</fullName>
    </submittedName>
</protein>
<keyword evidence="3" id="KW-1185">Reference proteome</keyword>